<evidence type="ECO:0000313" key="1">
    <source>
        <dbReference type="EMBL" id="KAJ9071504.1"/>
    </source>
</evidence>
<organism evidence="1 2">
    <name type="scientific">Entomophthora muscae</name>
    <dbReference type="NCBI Taxonomy" id="34485"/>
    <lineage>
        <taxon>Eukaryota</taxon>
        <taxon>Fungi</taxon>
        <taxon>Fungi incertae sedis</taxon>
        <taxon>Zoopagomycota</taxon>
        <taxon>Entomophthoromycotina</taxon>
        <taxon>Entomophthoromycetes</taxon>
        <taxon>Entomophthorales</taxon>
        <taxon>Entomophthoraceae</taxon>
        <taxon>Entomophthora</taxon>
    </lineage>
</organism>
<dbReference type="Proteomes" id="UP001165960">
    <property type="component" value="Unassembled WGS sequence"/>
</dbReference>
<comment type="caution">
    <text evidence="1">The sequence shown here is derived from an EMBL/GenBank/DDBJ whole genome shotgun (WGS) entry which is preliminary data.</text>
</comment>
<reference evidence="1" key="1">
    <citation type="submission" date="2022-04" db="EMBL/GenBank/DDBJ databases">
        <title>Genome of the entomopathogenic fungus Entomophthora muscae.</title>
        <authorList>
            <person name="Elya C."/>
            <person name="Lovett B.R."/>
            <person name="Lee E."/>
            <person name="Macias A.M."/>
            <person name="Hajek A.E."/>
            <person name="De Bivort B.L."/>
            <person name="Kasson M.T."/>
            <person name="De Fine Licht H.H."/>
            <person name="Stajich J.E."/>
        </authorList>
    </citation>
    <scope>NUCLEOTIDE SEQUENCE</scope>
    <source>
        <strain evidence="1">Berkeley</strain>
    </source>
</reference>
<keyword evidence="2" id="KW-1185">Reference proteome</keyword>
<protein>
    <submittedName>
        <fullName evidence="1">Uncharacterized protein</fullName>
    </submittedName>
</protein>
<accession>A0ACC2TAA6</accession>
<sequence>MDAHSSGPSSLGLDGILVFSLYQVVLYYIEIGDNSAGSFYEEMLSVQAKWESAAWELQQDGRKRALEA</sequence>
<evidence type="ECO:0000313" key="2">
    <source>
        <dbReference type="Proteomes" id="UP001165960"/>
    </source>
</evidence>
<gene>
    <name evidence="1" type="ORF">DSO57_1036212</name>
</gene>
<name>A0ACC2TAA6_9FUNG</name>
<dbReference type="EMBL" id="QTSX02003181">
    <property type="protein sequence ID" value="KAJ9071504.1"/>
    <property type="molecule type" value="Genomic_DNA"/>
</dbReference>
<proteinExistence type="predicted"/>